<reference evidence="2" key="1">
    <citation type="submission" date="2014-11" db="EMBL/GenBank/DDBJ databases">
        <authorList>
            <person name="Wibberg D."/>
        </authorList>
    </citation>
    <scope>NUCLEOTIDE SEQUENCE [LARGE SCALE GENOMIC DNA]</scope>
    <source>
        <strain evidence="2">L3</strain>
    </source>
</reference>
<dbReference type="KEGG" id="dtn:DTL3_0029"/>
<sequence length="171" mass="19740">MKKFFISAIVLLFSLLCFSQVRYDLGFSVLNEKSEFDLALRVGLESNDFNFSFDFSPSFNDTLSLITIMDVSAEIWEINDNLSLDAGLLWMNDKSKRGTYAYSALDIYFKGISSKICVGYPFKSKKEFLDYFVIKIGYEVPKPLNFIDDLKMELRLVNGRIDFSIFLVEPF</sequence>
<dbReference type="OrthoDB" id="45806at2"/>
<dbReference type="AlphaFoldDB" id="A0A0C7NV97"/>
<dbReference type="STRING" id="1006576.DTL3_0029"/>
<evidence type="ECO:0000313" key="2">
    <source>
        <dbReference type="Proteomes" id="UP000032809"/>
    </source>
</evidence>
<organism evidence="1 2">
    <name type="scientific">Defluviitoga tunisiensis</name>
    <dbReference type="NCBI Taxonomy" id="1006576"/>
    <lineage>
        <taxon>Bacteria</taxon>
        <taxon>Thermotogati</taxon>
        <taxon>Thermotogota</taxon>
        <taxon>Thermotogae</taxon>
        <taxon>Petrotogales</taxon>
        <taxon>Petrotogaceae</taxon>
        <taxon>Defluviitoga</taxon>
    </lineage>
</organism>
<dbReference type="Proteomes" id="UP000032809">
    <property type="component" value="Chromosome I"/>
</dbReference>
<keyword evidence="2" id="KW-1185">Reference proteome</keyword>
<evidence type="ECO:0000313" key="1">
    <source>
        <dbReference type="EMBL" id="CEP77363.1"/>
    </source>
</evidence>
<dbReference type="HOGENOM" id="CLU_1561462_0_0_0"/>
<protein>
    <submittedName>
        <fullName evidence="1">Uncharacterized protein</fullName>
    </submittedName>
</protein>
<proteinExistence type="predicted"/>
<dbReference type="EMBL" id="LN824141">
    <property type="protein sequence ID" value="CEP77363.1"/>
    <property type="molecule type" value="Genomic_DNA"/>
</dbReference>
<dbReference type="RefSeq" id="WP_045087002.1">
    <property type="nucleotide sequence ID" value="NZ_LN824141.1"/>
</dbReference>
<accession>A0A0C7NV97</accession>
<name>A0A0C7NV97_DEFTU</name>
<gene>
    <name evidence="1" type="ORF">DTL3_0029</name>
</gene>